<evidence type="ECO:0000256" key="2">
    <source>
        <dbReference type="ARBA" id="ARBA00022801"/>
    </source>
</evidence>
<protein>
    <submittedName>
        <fullName evidence="4">Carbon-nitrogen hydrolase family protein</fullName>
    </submittedName>
</protein>
<dbReference type="Gene3D" id="3.60.110.10">
    <property type="entry name" value="Carbon-nitrogen hydrolase"/>
    <property type="match status" value="1"/>
</dbReference>
<organism evidence="4 5">
    <name type="scientific">Sandaracinobacter neustonicus</name>
    <dbReference type="NCBI Taxonomy" id="1715348"/>
    <lineage>
        <taxon>Bacteria</taxon>
        <taxon>Pseudomonadati</taxon>
        <taxon>Pseudomonadota</taxon>
        <taxon>Alphaproteobacteria</taxon>
        <taxon>Sphingomonadales</taxon>
        <taxon>Sphingosinicellaceae</taxon>
        <taxon>Sandaracinobacter</taxon>
    </lineage>
</organism>
<evidence type="ECO:0000256" key="1">
    <source>
        <dbReference type="ARBA" id="ARBA00010613"/>
    </source>
</evidence>
<dbReference type="Proteomes" id="UP000319897">
    <property type="component" value="Unassembled WGS sequence"/>
</dbReference>
<dbReference type="InterPro" id="IPR001110">
    <property type="entry name" value="UPF0012_CS"/>
</dbReference>
<dbReference type="PANTHER" id="PTHR23088">
    <property type="entry name" value="NITRILASE-RELATED"/>
    <property type="match status" value="1"/>
</dbReference>
<evidence type="ECO:0000259" key="3">
    <source>
        <dbReference type="PROSITE" id="PS50263"/>
    </source>
</evidence>
<dbReference type="CDD" id="cd07572">
    <property type="entry name" value="nit"/>
    <property type="match status" value="1"/>
</dbReference>
<dbReference type="PANTHER" id="PTHR23088:SF27">
    <property type="entry name" value="DEAMINATED GLUTATHIONE AMIDASE"/>
    <property type="match status" value="1"/>
</dbReference>
<comment type="similarity">
    <text evidence="1">Belongs to the carbon-nitrogen hydrolase superfamily. NIT1/NIT2 family.</text>
</comment>
<dbReference type="AlphaFoldDB" id="A0A501XD80"/>
<dbReference type="SUPFAM" id="SSF56317">
    <property type="entry name" value="Carbon-nitrogen hydrolase"/>
    <property type="match status" value="1"/>
</dbReference>
<evidence type="ECO:0000313" key="5">
    <source>
        <dbReference type="Proteomes" id="UP000319897"/>
    </source>
</evidence>
<dbReference type="Pfam" id="PF00795">
    <property type="entry name" value="CN_hydrolase"/>
    <property type="match status" value="1"/>
</dbReference>
<name>A0A501XD80_9SPHN</name>
<dbReference type="OrthoDB" id="9811121at2"/>
<dbReference type="GO" id="GO:0016811">
    <property type="term" value="F:hydrolase activity, acting on carbon-nitrogen (but not peptide) bonds, in linear amides"/>
    <property type="evidence" value="ECO:0007669"/>
    <property type="project" value="InterPro"/>
</dbReference>
<sequence length="281" mass="30191">MTKLGLIQTRTGLDPDRNAAELARSAEQLAAEGAEIIFTPEMSGLLDRNTKRLIAASRTEADDPSLNALRDAARRHGVAIAIGSLAIRDTQVSPEGRLANRSFLIAPDGRIAARYDKMHLFDVDLPNGDRYRESASFVSGQQVQLADLAWGRLGLTICYDVRFPQLHNALALAGAQLIAQPAAFTVPTGEAHWHVLLRARAIETGAFIVAAAQAGQHEDGRETYGHSLVISPWGRVLLDMGTEPGIATVDIDLGEVADAHARIPNLVHARPLAAPQVADAR</sequence>
<gene>
    <name evidence="4" type="ORF">FJQ54_15860</name>
</gene>
<feature type="domain" description="CN hydrolase" evidence="3">
    <location>
        <begin position="2"/>
        <end position="253"/>
    </location>
</feature>
<keyword evidence="2 4" id="KW-0378">Hydrolase</keyword>
<dbReference type="PROSITE" id="PS01227">
    <property type="entry name" value="UPF0012"/>
    <property type="match status" value="1"/>
</dbReference>
<proteinExistence type="inferred from homology"/>
<dbReference type="InterPro" id="IPR036526">
    <property type="entry name" value="C-N_Hydrolase_sf"/>
</dbReference>
<dbReference type="InterPro" id="IPR003010">
    <property type="entry name" value="C-N_Hydrolase"/>
</dbReference>
<evidence type="ECO:0000313" key="4">
    <source>
        <dbReference type="EMBL" id="TPE58540.1"/>
    </source>
</evidence>
<reference evidence="4 5" key="1">
    <citation type="submission" date="2019-06" db="EMBL/GenBank/DDBJ databases">
        <authorList>
            <person name="Lee I."/>
            <person name="Jang G.I."/>
            <person name="Hwang C.Y."/>
        </authorList>
    </citation>
    <scope>NUCLEOTIDE SEQUENCE [LARGE SCALE GENOMIC DNA]</scope>
    <source>
        <strain evidence="4 5">PAMC 28131</strain>
    </source>
</reference>
<dbReference type="InterPro" id="IPR045254">
    <property type="entry name" value="Nit1/2_C-N_Hydrolase"/>
</dbReference>
<comment type="caution">
    <text evidence="4">The sequence shown here is derived from an EMBL/GenBank/DDBJ whole genome shotgun (WGS) entry which is preliminary data.</text>
</comment>
<dbReference type="EMBL" id="VFSU01000034">
    <property type="protein sequence ID" value="TPE58540.1"/>
    <property type="molecule type" value="Genomic_DNA"/>
</dbReference>
<keyword evidence="5" id="KW-1185">Reference proteome</keyword>
<dbReference type="PROSITE" id="PS50263">
    <property type="entry name" value="CN_HYDROLASE"/>
    <property type="match status" value="1"/>
</dbReference>
<dbReference type="RefSeq" id="WP_140929392.1">
    <property type="nucleotide sequence ID" value="NZ_VFSU01000034.1"/>
</dbReference>
<accession>A0A501XD80</accession>